<proteinExistence type="predicted"/>
<dbReference type="InterPro" id="IPR011043">
    <property type="entry name" value="Gal_Oxase/kelch_b-propeller"/>
</dbReference>
<dbReference type="Proteomes" id="UP000254808">
    <property type="component" value="Chromosome"/>
</dbReference>
<evidence type="ECO:0000313" key="5">
    <source>
        <dbReference type="Proteomes" id="UP000254808"/>
    </source>
</evidence>
<dbReference type="Gene3D" id="2.160.20.110">
    <property type="match status" value="1"/>
</dbReference>
<evidence type="ECO:0000259" key="2">
    <source>
        <dbReference type="Pfam" id="PF07581"/>
    </source>
</evidence>
<dbReference type="InterPro" id="IPR011493">
    <property type="entry name" value="GLUG"/>
</dbReference>
<dbReference type="NCBIfam" id="TIGR04183">
    <property type="entry name" value="Por_Secre_tail"/>
    <property type="match status" value="1"/>
</dbReference>
<evidence type="ECO:0000256" key="1">
    <source>
        <dbReference type="SAM" id="Phobius"/>
    </source>
</evidence>
<organism evidence="4 5">
    <name type="scientific">Cyclonatronum proteinivorum</name>
    <dbReference type="NCBI Taxonomy" id="1457365"/>
    <lineage>
        <taxon>Bacteria</taxon>
        <taxon>Pseudomonadati</taxon>
        <taxon>Balneolota</taxon>
        <taxon>Balneolia</taxon>
        <taxon>Balneolales</taxon>
        <taxon>Cyclonatronaceae</taxon>
        <taxon>Cyclonatronum</taxon>
    </lineage>
</organism>
<protein>
    <submittedName>
        <fullName evidence="4">Por secretion system C-terminal sorting domain-containing protein</fullName>
    </submittedName>
</protein>
<dbReference type="EMBL" id="CP027806">
    <property type="protein sequence ID" value="AXJ00566.1"/>
    <property type="molecule type" value="Genomic_DNA"/>
</dbReference>
<keyword evidence="1" id="KW-0812">Transmembrane</keyword>
<dbReference type="GO" id="GO:1902929">
    <property type="term" value="C:plasma membrane of growing cell tip"/>
    <property type="evidence" value="ECO:0007669"/>
    <property type="project" value="TreeGrafter"/>
</dbReference>
<dbReference type="RefSeq" id="WP_114983831.1">
    <property type="nucleotide sequence ID" value="NZ_CP027806.1"/>
</dbReference>
<evidence type="ECO:0000313" key="4">
    <source>
        <dbReference type="EMBL" id="AXJ00566.1"/>
    </source>
</evidence>
<evidence type="ECO:0000259" key="3">
    <source>
        <dbReference type="Pfam" id="PF18962"/>
    </source>
</evidence>
<keyword evidence="1" id="KW-0472">Membrane</keyword>
<gene>
    <name evidence="4" type="ORF">CYPRO_1309</name>
</gene>
<keyword evidence="1" id="KW-1133">Transmembrane helix</keyword>
<feature type="domain" description="Secretion system C-terminal sorting" evidence="3">
    <location>
        <begin position="1538"/>
        <end position="1612"/>
    </location>
</feature>
<dbReference type="PANTHER" id="PTHR31778:SF2">
    <property type="entry name" value="BUD SITE SELECTION PROTEIN RAX2"/>
    <property type="match status" value="1"/>
</dbReference>
<dbReference type="PANTHER" id="PTHR31778">
    <property type="entry name" value="BUD SITE SELECTION PROTEIN RAX2"/>
    <property type="match status" value="1"/>
</dbReference>
<dbReference type="Gene3D" id="2.60.40.4070">
    <property type="match status" value="1"/>
</dbReference>
<feature type="transmembrane region" description="Helical" evidence="1">
    <location>
        <begin position="29"/>
        <end position="47"/>
    </location>
</feature>
<reference evidence="4 5" key="1">
    <citation type="submission" date="2018-03" db="EMBL/GenBank/DDBJ databases">
        <title>Phenotypic and genomic properties of Cyclonatronum proteinivorum gen. nov., sp. nov., a haloalkaliphilic bacteroidete from soda lakes possessing Na+-translocating rhodopsin.</title>
        <authorList>
            <person name="Toshchakov S.V."/>
            <person name="Korzhenkov A."/>
            <person name="Samarov N.I."/>
            <person name="Kublanov I.V."/>
            <person name="Muntyan M.S."/>
            <person name="Sorokin D.Y."/>
        </authorList>
    </citation>
    <scope>NUCLEOTIDE SEQUENCE [LARGE SCALE GENOMIC DNA]</scope>
    <source>
        <strain evidence="4 5">Omega</strain>
    </source>
</reference>
<keyword evidence="5" id="KW-1185">Reference proteome</keyword>
<dbReference type="Pfam" id="PF07581">
    <property type="entry name" value="Glug"/>
    <property type="match status" value="1"/>
</dbReference>
<feature type="domain" description="GLUG" evidence="2">
    <location>
        <begin position="914"/>
        <end position="939"/>
    </location>
</feature>
<dbReference type="Gene3D" id="2.120.10.80">
    <property type="entry name" value="Kelch-type beta propeller"/>
    <property type="match status" value="2"/>
</dbReference>
<dbReference type="SUPFAM" id="SSF50965">
    <property type="entry name" value="Galactose oxidase, central domain"/>
    <property type="match status" value="3"/>
</dbReference>
<accession>A0A345UJB4</accession>
<dbReference type="InterPro" id="IPR015915">
    <property type="entry name" value="Kelch-typ_b-propeller"/>
</dbReference>
<dbReference type="InterPro" id="IPR026444">
    <property type="entry name" value="Secre_tail"/>
</dbReference>
<name>A0A345UJB4_9BACT</name>
<dbReference type="OrthoDB" id="9761875at2"/>
<dbReference type="KEGG" id="cprv:CYPRO_1309"/>
<sequence>MKLPDTKGGRFRLWQDLPKDQFISPKHRAYFPVRMVLFCFCMMSLVLTDAVLAQNTLTTYSDDQDVPITSFEARIDAGSYDNWAILNSSPGVNGEIRALLRAEDYLYVGGSFSVPGTDISGFGRIDVATGEWEDLAFVCEDDCEVNALAALGNFVYVGGSCVWHDDDTSCGAIQRINVNTGAWGGIDTNLTRDEGTAVVSALAVSEGQLIAGGHFDRAGDTVVRNIARFRTSNRSWNRLGDGISEPVRALAINGERAYVGIELTDGATAGTTDIKGIAVYDYSGNRTNNGGWSNIGEITIPFRPGNAVVNALAVSGGNLYAGGYFDIVANGNSTLLAYALTAYNFTDESWRIFPDGRFDDVNAMTVAQGELIVTVPDIIDTPSQTPSALSLNIGEEELSWNGFGVQAFNSPAGALAADDDALYFGGAFTRAGSQTNTGGLAGYTTATGSWFIFGAPWGETEAVVAGGDILSFAVSDRDIIAGGSFTSAGGDDTVTRLGAFSTETRSWTGLGGGFGDGSVKAVAVSGDLVFAGGDFSVFADGTDAPVLAQFDRSTQNWTVLGDALSTPDEEDAAVVHALAADHNRLIVGGSFSEAAGITANNIAIYTADSGWNSLNAPFDAPVYALALRGSTLFAAGAFTQPATGLAMYDFETGVWTGIGGIADVEADDEAVVYALHNKAGLQLYVGGNFALGDGLQHFGVLNLEDMSWQQHAGSPSGPVFDLAVYGDNVYLSGDFSGAGSAEGSAHIVRRNWVDQQWLNIASGTDGPVFAVQPYADELFLGGSFSSPAAGFTSWTGVSGFVAGAGTATHPFEVATLFEVDRVRWFFESHFAQTQDLLFSPSVRLNPLGTNEYPFMGVWQGNDFAVHGFTYVCITTVSCGNRPRAQVGFFGKTDGALIENTHLVDARIIAILGEGLNVGGLVGHSHDTIIRNSSVTAEVSGRVNVGGFVGQTSGNTLIENSFAAHRIGRGSSSGTAGLSGIENVGGFVGLHAGLLIQDAFAHGSIQNATAEHAGGFAGLADLDAEILRAYAAVHFPQGASGSSTIGGFIGTSLGASVQDAYWDTELSTLDTDILASPLTTAEMQSAASFENFGFGTNWEIIEGRTFPWLKQTGENTDVGSGTYGTVIAAGPRIEGDEGWRYFGMSFPGNQSYAEFTRFLQTQGFPGSNVPPGISNMYYYATNNRWRPLSNISPSGAGTPQDFAFAMYVFAPPLSSEIDVHAIVSQYRKPAQEQLTPVKGFTVNQLPDDGAPEGGVWTLMANNNLWPMDTDALNRSGLSEAVYVYDNTIPGYRSWNGLAGELENGVIEPFTAFFVETLETDASLEIPADALILDPDAERNSSDKPALRLIAESDGLNLSEGTAWLTFSGRAQPQSARQLQPMDVRAHLEVSLESDGRLWDILDVGAVPATQEEVRVPLSVIRYEVTEAGDSWQAVAAEVSLRWEGLDRFPADWGIGLVDTQTGEVTNLREKSAITLQTAVSQQARTAPRTLAEATAIASVPAERDAPMAARYELLVRPGSGLDPNEQTELPEAVALEQNYPNPFNPATTIRYSLPEAADVRLEVYNLLGQRVATLVSGTVDAGVHTVSFDASALSSGVYLYRLQTSGMVLSRKMLLVK</sequence>
<dbReference type="Pfam" id="PF18962">
    <property type="entry name" value="Por_Secre_tail"/>
    <property type="match status" value="1"/>
</dbReference>